<keyword evidence="1" id="KW-0472">Membrane</keyword>
<feature type="transmembrane region" description="Helical" evidence="1">
    <location>
        <begin position="15"/>
        <end position="34"/>
    </location>
</feature>
<dbReference type="AlphaFoldDB" id="A0A1I0LAZ2"/>
<evidence type="ECO:0000256" key="1">
    <source>
        <dbReference type="SAM" id="Phobius"/>
    </source>
</evidence>
<keyword evidence="1" id="KW-1133">Transmembrane helix</keyword>
<keyword evidence="3" id="KW-1185">Reference proteome</keyword>
<dbReference type="RefSeq" id="WP_093525659.1">
    <property type="nucleotide sequence ID" value="NZ_FOIJ01000023.1"/>
</dbReference>
<evidence type="ECO:0000313" key="2">
    <source>
        <dbReference type="EMBL" id="SEU36970.1"/>
    </source>
</evidence>
<protein>
    <submittedName>
        <fullName evidence="2">Uncharacterized protein</fullName>
    </submittedName>
</protein>
<organism evidence="2 3">
    <name type="scientific">Stigmatella erecta</name>
    <dbReference type="NCBI Taxonomy" id="83460"/>
    <lineage>
        <taxon>Bacteria</taxon>
        <taxon>Pseudomonadati</taxon>
        <taxon>Myxococcota</taxon>
        <taxon>Myxococcia</taxon>
        <taxon>Myxococcales</taxon>
        <taxon>Cystobacterineae</taxon>
        <taxon>Archangiaceae</taxon>
        <taxon>Stigmatella</taxon>
    </lineage>
</organism>
<dbReference type="Proteomes" id="UP000199181">
    <property type="component" value="Unassembled WGS sequence"/>
</dbReference>
<evidence type="ECO:0000313" key="3">
    <source>
        <dbReference type="Proteomes" id="UP000199181"/>
    </source>
</evidence>
<accession>A0A1I0LAZ2</accession>
<dbReference type="EMBL" id="FOIJ01000023">
    <property type="protein sequence ID" value="SEU36970.1"/>
    <property type="molecule type" value="Genomic_DNA"/>
</dbReference>
<name>A0A1I0LAZ2_9BACT</name>
<keyword evidence="1" id="KW-0812">Transmembrane</keyword>
<proteinExistence type="predicted"/>
<gene>
    <name evidence="2" type="ORF">SAMN05443639_12325</name>
</gene>
<sequence>MNGLAAVDWVQVGEMVGLLLAVFGGTAVGVSRVVQAKLAEALKPVVVGVVQEVLPPLVAKEVELNREAEGAACRAELDAMGGALDDMRQRLARLEGASEALATVMGASGAPGSGGAQAA</sequence>
<reference evidence="3" key="1">
    <citation type="submission" date="2016-10" db="EMBL/GenBank/DDBJ databases">
        <authorList>
            <person name="Varghese N."/>
            <person name="Submissions S."/>
        </authorList>
    </citation>
    <scope>NUCLEOTIDE SEQUENCE [LARGE SCALE GENOMIC DNA]</scope>
    <source>
        <strain evidence="3">DSM 16858</strain>
    </source>
</reference>